<protein>
    <submittedName>
        <fullName evidence="3">Type I toxin-antitoxin system toxin SymE</fullName>
    </submittedName>
</protein>
<feature type="compositionally biased region" description="Basic residues" evidence="1">
    <location>
        <begin position="1"/>
        <end position="12"/>
    </location>
</feature>
<proteinExistence type="predicted"/>
<evidence type="ECO:0000259" key="2">
    <source>
        <dbReference type="Pfam" id="PF08845"/>
    </source>
</evidence>
<feature type="non-terminal residue" evidence="3">
    <location>
        <position position="51"/>
    </location>
</feature>
<evidence type="ECO:0000313" key="3">
    <source>
        <dbReference type="EMBL" id="RCX00348.1"/>
    </source>
</evidence>
<evidence type="ECO:0000256" key="1">
    <source>
        <dbReference type="SAM" id="MobiDB-lite"/>
    </source>
</evidence>
<dbReference type="InterPro" id="IPR014944">
    <property type="entry name" value="Toxin_SymE-like"/>
</dbReference>
<accession>A0A368ZVL1</accession>
<dbReference type="EMBL" id="QPJS01000022">
    <property type="protein sequence ID" value="RCX00348.1"/>
    <property type="molecule type" value="Genomic_DNA"/>
</dbReference>
<keyword evidence="4" id="KW-1185">Reference proteome</keyword>
<comment type="caution">
    <text evidence="3">The sequence shown here is derived from an EMBL/GenBank/DDBJ whole genome shotgun (WGS) entry which is preliminary data.</text>
</comment>
<name>A0A368ZVL1_9FLAO</name>
<gene>
    <name evidence="3" type="ORF">DES35_1221</name>
</gene>
<feature type="domain" description="Toxin SymE-like" evidence="2">
    <location>
        <begin position="17"/>
        <end position="51"/>
    </location>
</feature>
<dbReference type="RefSeq" id="WP_114366618.1">
    <property type="nucleotide sequence ID" value="NZ_QPJS01000022.1"/>
</dbReference>
<organism evidence="3 4">
    <name type="scientific">Schleiferia thermophila</name>
    <dbReference type="NCBI Taxonomy" id="884107"/>
    <lineage>
        <taxon>Bacteria</taxon>
        <taxon>Pseudomonadati</taxon>
        <taxon>Bacteroidota</taxon>
        <taxon>Flavobacteriia</taxon>
        <taxon>Flavobacteriales</taxon>
        <taxon>Schleiferiaceae</taxon>
        <taxon>Schleiferia</taxon>
    </lineage>
</organism>
<dbReference type="AlphaFoldDB" id="A0A368ZVL1"/>
<dbReference type="GO" id="GO:0016788">
    <property type="term" value="F:hydrolase activity, acting on ester bonds"/>
    <property type="evidence" value="ECO:0007669"/>
    <property type="project" value="InterPro"/>
</dbReference>
<dbReference type="GO" id="GO:0005737">
    <property type="term" value="C:cytoplasm"/>
    <property type="evidence" value="ECO:0007669"/>
    <property type="project" value="InterPro"/>
</dbReference>
<dbReference type="Proteomes" id="UP000253517">
    <property type="component" value="Unassembled WGS sequence"/>
</dbReference>
<dbReference type="GO" id="GO:0003723">
    <property type="term" value="F:RNA binding"/>
    <property type="evidence" value="ECO:0007669"/>
    <property type="project" value="InterPro"/>
</dbReference>
<feature type="compositionally biased region" description="Polar residues" evidence="1">
    <location>
        <begin position="15"/>
        <end position="26"/>
    </location>
</feature>
<sequence>MDKAKQTIRKRKLQAEQQPRANQHKTVPSLHLAGVWLAENGFKPGDTVEIT</sequence>
<dbReference type="GO" id="GO:0016070">
    <property type="term" value="P:RNA metabolic process"/>
    <property type="evidence" value="ECO:0007669"/>
    <property type="project" value="InterPro"/>
</dbReference>
<evidence type="ECO:0000313" key="4">
    <source>
        <dbReference type="Proteomes" id="UP000253517"/>
    </source>
</evidence>
<dbReference type="Pfam" id="PF08845">
    <property type="entry name" value="SymE_toxin"/>
    <property type="match status" value="1"/>
</dbReference>
<feature type="region of interest" description="Disordered" evidence="1">
    <location>
        <begin position="1"/>
        <end position="26"/>
    </location>
</feature>
<reference evidence="3 4" key="1">
    <citation type="submission" date="2018-07" db="EMBL/GenBank/DDBJ databases">
        <title>Genomic Encyclopedia of Type Strains, Phase IV (KMG-IV): sequencing the most valuable type-strain genomes for metagenomic binning, comparative biology and taxonomic classification.</title>
        <authorList>
            <person name="Goeker M."/>
        </authorList>
    </citation>
    <scope>NUCLEOTIDE SEQUENCE [LARGE SCALE GENOMIC DNA]</scope>
    <source>
        <strain evidence="3 4">DSM 21410</strain>
    </source>
</reference>